<gene>
    <name evidence="2" type="ORF">RGF97_24645</name>
</gene>
<dbReference type="EMBL" id="CP133762">
    <property type="protein sequence ID" value="WMX47374.1"/>
    <property type="molecule type" value="Genomic_DNA"/>
</dbReference>
<accession>A0ABY9S010</accession>
<reference evidence="2 3" key="1">
    <citation type="submission" date="2023-09" db="EMBL/GenBank/DDBJ databases">
        <title>Complete genome of Streptomyces roseicoloratus T14.</title>
        <authorList>
            <person name="Bashizi T."/>
            <person name="Kim M.-J."/>
            <person name="Lee G."/>
            <person name="Tagele S.B."/>
            <person name="Shin J.-H."/>
        </authorList>
    </citation>
    <scope>NUCLEOTIDE SEQUENCE [LARGE SCALE GENOMIC DNA]</scope>
    <source>
        <strain evidence="2 3">T14</strain>
    </source>
</reference>
<sequence length="121" mass="13324">MRREDIPGALVLTGHPDRVPAPRPETAAGRRALLRQNGRPVLLARRRASRTPPRPRLAGLGPGQGPARRVLNRAYAGALAAVPCADGPAPTWPIPGGADERDAWMLEFRHEHDRHEPLRRH</sequence>
<dbReference type="Proteomes" id="UP001250858">
    <property type="component" value="Chromosome"/>
</dbReference>
<evidence type="ECO:0000256" key="1">
    <source>
        <dbReference type="SAM" id="MobiDB-lite"/>
    </source>
</evidence>
<evidence type="ECO:0000313" key="3">
    <source>
        <dbReference type="Proteomes" id="UP001250858"/>
    </source>
</evidence>
<proteinExistence type="predicted"/>
<dbReference type="RefSeq" id="WP_309549439.1">
    <property type="nucleotide sequence ID" value="NZ_CP133762.1"/>
</dbReference>
<keyword evidence="3" id="KW-1185">Reference proteome</keyword>
<protein>
    <submittedName>
        <fullName evidence="2">Uncharacterized protein</fullName>
    </submittedName>
</protein>
<name>A0ABY9S010_9ACTN</name>
<organism evidence="2 3">
    <name type="scientific">Streptomyces roseicoloratus</name>
    <dbReference type="NCBI Taxonomy" id="2508722"/>
    <lineage>
        <taxon>Bacteria</taxon>
        <taxon>Bacillati</taxon>
        <taxon>Actinomycetota</taxon>
        <taxon>Actinomycetes</taxon>
        <taxon>Kitasatosporales</taxon>
        <taxon>Streptomycetaceae</taxon>
        <taxon>Streptomyces</taxon>
    </lineage>
</organism>
<feature type="region of interest" description="Disordered" evidence="1">
    <location>
        <begin position="44"/>
        <end position="66"/>
    </location>
</feature>
<feature type="region of interest" description="Disordered" evidence="1">
    <location>
        <begin position="1"/>
        <end position="26"/>
    </location>
</feature>
<evidence type="ECO:0000313" key="2">
    <source>
        <dbReference type="EMBL" id="WMX47374.1"/>
    </source>
</evidence>